<keyword evidence="4 13" id="KW-0808">Transferase</keyword>
<proteinExistence type="inferred from homology"/>
<evidence type="ECO:0000256" key="1">
    <source>
        <dbReference type="ARBA" id="ARBA00004479"/>
    </source>
</evidence>
<sequence>MVWMQPSLHLPLLSILILLTTSTSDDEFFRAGLGTLGTHYNLKKGFPYIQCEGWNGTKVEPTTECGPQETQGQSGSFFWKKLGCNGVFRIDNFERFLSMDTDGYVLKPSEYTREVGGCWHGTEEVHDQCEKQDECVAIVPKKPVKKAAFAFCCCTTHNCNAKVTVRFAYPNNTEPGDLLNATVSATTVSSPVSSLSSADYSIWWIFLSVLLVLILLISCLLCYCRRTRAKACLRMLHGGDQVAAVQKGDEVPLVSMENGGRRRNNLKEGLTLAEVIAEGKLSIVQKGTYKDPDTGKERIVAVKTVKEQKSFLLEEAVYRVCQNAHDHLVHFYGSNFEPETSLYYVVMEHHENGCLESYLKSSTFTPLEALSFLSSLMDGLAFLHSPSNLPSGGYKSAIVHRDIKSRNVIVKSDRTAAIADFGLAMICEGNRPYGRHYQVGTHRYMSPELLYGEANLNMDGLRMADVYAISLIIWEMLNRTLIDEEDEVQPAELPYTTELDEAVAAGEAEFNKTRVSPREEFQRKSIQIYLKNIVHKENRRPMMRERLKGHPITAELVRTTLDMWDFEVDGRISAACAHARLHQLKKDAINGTIPTLS</sequence>
<evidence type="ECO:0000256" key="9">
    <source>
        <dbReference type="ARBA" id="ARBA00022840"/>
    </source>
</evidence>
<keyword evidence="12 13" id="KW-0675">Receptor</keyword>
<feature type="transmembrane region" description="Helical" evidence="13">
    <location>
        <begin position="202"/>
        <end position="224"/>
    </location>
</feature>
<comment type="similarity">
    <text evidence="2 13">Belongs to the protein kinase superfamily. TKL Ser/Thr protein kinase family. TGFB receptor subfamily.</text>
</comment>
<dbReference type="GO" id="GO:0048179">
    <property type="term" value="C:activin receptor complex"/>
    <property type="evidence" value="ECO:0007669"/>
    <property type="project" value="TreeGrafter"/>
</dbReference>
<evidence type="ECO:0000256" key="6">
    <source>
        <dbReference type="ARBA" id="ARBA00022729"/>
    </source>
</evidence>
<evidence type="ECO:0000256" key="2">
    <source>
        <dbReference type="ARBA" id="ARBA00009605"/>
    </source>
</evidence>
<evidence type="ECO:0000256" key="7">
    <source>
        <dbReference type="ARBA" id="ARBA00022741"/>
    </source>
</evidence>
<comment type="subcellular location">
    <subcellularLocation>
        <location evidence="1 13">Membrane</location>
        <topology evidence="1 13">Single-pass type I membrane protein</topology>
    </subcellularLocation>
</comment>
<dbReference type="PANTHER" id="PTHR23255:SF98">
    <property type="entry name" value="SERINE_THREONINE-PROTEIN KINASE RECEPTOR"/>
    <property type="match status" value="1"/>
</dbReference>
<dbReference type="InterPro" id="IPR000333">
    <property type="entry name" value="TGFB_receptor"/>
</dbReference>
<dbReference type="PRINTS" id="PR00653">
    <property type="entry name" value="ACTIVIN2R"/>
</dbReference>
<dbReference type="InterPro" id="IPR008271">
    <property type="entry name" value="Ser/Thr_kinase_AS"/>
</dbReference>
<dbReference type="EMBL" id="BTSX01000003">
    <property type="protein sequence ID" value="GMS88439.1"/>
    <property type="molecule type" value="Genomic_DNA"/>
</dbReference>
<comment type="cofactor">
    <cofactor evidence="13">
        <name>Mg(2+)</name>
        <dbReference type="ChEBI" id="CHEBI:18420"/>
    </cofactor>
    <cofactor evidence="13">
        <name>Mn(2+)</name>
        <dbReference type="ChEBI" id="CHEBI:29035"/>
    </cofactor>
</comment>
<reference evidence="16" key="1">
    <citation type="submission" date="2023-10" db="EMBL/GenBank/DDBJ databases">
        <title>Genome assembly of Pristionchus species.</title>
        <authorList>
            <person name="Yoshida K."/>
            <person name="Sommer R.J."/>
        </authorList>
    </citation>
    <scope>NUCLEOTIDE SEQUENCE</scope>
    <source>
        <strain evidence="16">RS0144</strain>
    </source>
</reference>
<keyword evidence="8 13" id="KW-0418">Kinase</keyword>
<feature type="domain" description="Protein kinase" evidence="15">
    <location>
        <begin position="270"/>
        <end position="553"/>
    </location>
</feature>
<dbReference type="InterPro" id="IPR000719">
    <property type="entry name" value="Prot_kinase_dom"/>
</dbReference>
<comment type="catalytic activity">
    <reaction evidence="13">
        <text>L-threonyl-[receptor-protein] + ATP = O-phospho-L-threonyl-[receptor-protein] + ADP + H(+)</text>
        <dbReference type="Rhea" id="RHEA:44880"/>
        <dbReference type="Rhea" id="RHEA-COMP:11024"/>
        <dbReference type="Rhea" id="RHEA-COMP:11025"/>
        <dbReference type="ChEBI" id="CHEBI:15378"/>
        <dbReference type="ChEBI" id="CHEBI:30013"/>
        <dbReference type="ChEBI" id="CHEBI:30616"/>
        <dbReference type="ChEBI" id="CHEBI:61977"/>
        <dbReference type="ChEBI" id="CHEBI:456216"/>
        <dbReference type="EC" id="2.7.11.30"/>
    </reaction>
</comment>
<comment type="caution">
    <text evidence="16">The sequence shown here is derived from an EMBL/GenBank/DDBJ whole genome shotgun (WGS) entry which is preliminary data.</text>
</comment>
<evidence type="ECO:0000259" key="15">
    <source>
        <dbReference type="PROSITE" id="PS50011"/>
    </source>
</evidence>
<gene>
    <name evidence="16" type="ORF">PENTCL1PPCAC_10614</name>
</gene>
<evidence type="ECO:0000256" key="5">
    <source>
        <dbReference type="ARBA" id="ARBA00022692"/>
    </source>
</evidence>
<evidence type="ECO:0000313" key="17">
    <source>
        <dbReference type="Proteomes" id="UP001432027"/>
    </source>
</evidence>
<dbReference type="AlphaFoldDB" id="A0AAV5T4C8"/>
<dbReference type="GO" id="GO:0046872">
    <property type="term" value="F:metal ion binding"/>
    <property type="evidence" value="ECO:0007669"/>
    <property type="project" value="UniProtKB-KW"/>
</dbReference>
<dbReference type="InterPro" id="IPR011009">
    <property type="entry name" value="Kinase-like_dom_sf"/>
</dbReference>
<keyword evidence="13" id="KW-0464">Manganese</keyword>
<keyword evidence="5 13" id="KW-0812">Transmembrane</keyword>
<dbReference type="GO" id="GO:0017002">
    <property type="term" value="F:activin receptor activity"/>
    <property type="evidence" value="ECO:0007669"/>
    <property type="project" value="TreeGrafter"/>
</dbReference>
<keyword evidence="7 13" id="KW-0547">Nucleotide-binding</keyword>
<dbReference type="InterPro" id="IPR045860">
    <property type="entry name" value="Snake_toxin-like_sf"/>
</dbReference>
<keyword evidence="17" id="KW-1185">Reference proteome</keyword>
<feature type="signal peptide" evidence="14">
    <location>
        <begin position="1"/>
        <end position="24"/>
    </location>
</feature>
<keyword evidence="6 14" id="KW-0732">Signal</keyword>
<dbReference type="Pfam" id="PF00069">
    <property type="entry name" value="Pkinase"/>
    <property type="match status" value="1"/>
</dbReference>
<dbReference type="SUPFAM" id="SSF57302">
    <property type="entry name" value="Snake toxin-like"/>
    <property type="match status" value="1"/>
</dbReference>
<dbReference type="GO" id="GO:0071363">
    <property type="term" value="P:cellular response to growth factor stimulus"/>
    <property type="evidence" value="ECO:0007669"/>
    <property type="project" value="TreeGrafter"/>
</dbReference>
<evidence type="ECO:0000256" key="13">
    <source>
        <dbReference type="RuleBase" id="RU361271"/>
    </source>
</evidence>
<name>A0AAV5T4C8_9BILA</name>
<evidence type="ECO:0000256" key="10">
    <source>
        <dbReference type="ARBA" id="ARBA00022989"/>
    </source>
</evidence>
<evidence type="ECO:0000256" key="3">
    <source>
        <dbReference type="ARBA" id="ARBA00022527"/>
    </source>
</evidence>
<keyword evidence="9 13" id="KW-0067">ATP-binding</keyword>
<keyword evidence="10 13" id="KW-1133">Transmembrane helix</keyword>
<evidence type="ECO:0000256" key="12">
    <source>
        <dbReference type="ARBA" id="ARBA00023170"/>
    </source>
</evidence>
<dbReference type="PANTHER" id="PTHR23255">
    <property type="entry name" value="TRANSFORMING GROWTH FACTOR-BETA RECEPTOR TYPE I AND II"/>
    <property type="match status" value="1"/>
</dbReference>
<evidence type="ECO:0000256" key="11">
    <source>
        <dbReference type="ARBA" id="ARBA00023136"/>
    </source>
</evidence>
<protein>
    <recommendedName>
        <fullName evidence="13">Serine/threonine-protein kinase receptor</fullName>
        <ecNumber evidence="13">2.7.11.30</ecNumber>
    </recommendedName>
</protein>
<accession>A0AAV5T4C8</accession>
<keyword evidence="11 13" id="KW-0472">Membrane</keyword>
<dbReference type="Gene3D" id="2.10.60.10">
    <property type="entry name" value="CD59"/>
    <property type="match status" value="1"/>
</dbReference>
<keyword evidence="13" id="KW-0479">Metal-binding</keyword>
<feature type="chain" id="PRO_5043865255" description="Serine/threonine-protein kinase receptor" evidence="14">
    <location>
        <begin position="25"/>
        <end position="597"/>
    </location>
</feature>
<keyword evidence="13" id="KW-0460">Magnesium</keyword>
<keyword evidence="3 13" id="KW-0723">Serine/threonine-protein kinase</keyword>
<evidence type="ECO:0000256" key="8">
    <source>
        <dbReference type="ARBA" id="ARBA00022777"/>
    </source>
</evidence>
<dbReference type="EC" id="2.7.11.30" evidence="13"/>
<dbReference type="Proteomes" id="UP001432027">
    <property type="component" value="Unassembled WGS sequence"/>
</dbReference>
<dbReference type="Gene3D" id="1.10.510.10">
    <property type="entry name" value="Transferase(Phosphotransferase) domain 1"/>
    <property type="match status" value="1"/>
</dbReference>
<organism evidence="16 17">
    <name type="scientific">Pristionchus entomophagus</name>
    <dbReference type="NCBI Taxonomy" id="358040"/>
    <lineage>
        <taxon>Eukaryota</taxon>
        <taxon>Metazoa</taxon>
        <taxon>Ecdysozoa</taxon>
        <taxon>Nematoda</taxon>
        <taxon>Chromadorea</taxon>
        <taxon>Rhabditida</taxon>
        <taxon>Rhabditina</taxon>
        <taxon>Diplogasteromorpha</taxon>
        <taxon>Diplogasteroidea</taxon>
        <taxon>Neodiplogasteridae</taxon>
        <taxon>Pristionchus</taxon>
    </lineage>
</organism>
<dbReference type="GO" id="GO:0048185">
    <property type="term" value="F:activin binding"/>
    <property type="evidence" value="ECO:0007669"/>
    <property type="project" value="TreeGrafter"/>
</dbReference>
<dbReference type="PROSITE" id="PS50011">
    <property type="entry name" value="PROTEIN_KINASE_DOM"/>
    <property type="match status" value="1"/>
</dbReference>
<dbReference type="SMART" id="SM00220">
    <property type="entry name" value="S_TKc"/>
    <property type="match status" value="1"/>
</dbReference>
<dbReference type="SUPFAM" id="SSF56112">
    <property type="entry name" value="Protein kinase-like (PK-like)"/>
    <property type="match status" value="1"/>
</dbReference>
<evidence type="ECO:0000256" key="4">
    <source>
        <dbReference type="ARBA" id="ARBA00022679"/>
    </source>
</evidence>
<dbReference type="GO" id="GO:0005524">
    <property type="term" value="F:ATP binding"/>
    <property type="evidence" value="ECO:0007669"/>
    <property type="project" value="UniProtKB-UniRule"/>
</dbReference>
<evidence type="ECO:0000313" key="16">
    <source>
        <dbReference type="EMBL" id="GMS88439.1"/>
    </source>
</evidence>
<evidence type="ECO:0000256" key="14">
    <source>
        <dbReference type="SAM" id="SignalP"/>
    </source>
</evidence>
<dbReference type="PROSITE" id="PS00108">
    <property type="entry name" value="PROTEIN_KINASE_ST"/>
    <property type="match status" value="1"/>
</dbReference>
<dbReference type="Gene3D" id="3.30.200.20">
    <property type="entry name" value="Phosphorylase Kinase, domain 1"/>
    <property type="match status" value="1"/>
</dbReference>